<sequence length="291" mass="34985">MKITIRNLLKRIINSDKCNFEQKIAFSTMYFNNYEKLDDEIEDCSPYILLGYSRNEENVLKKYDTLDELYNDFNNADKIMKLNQNLVSNGFWRFVILKDLQPIDIDYDYTDNTKNQIVIDKKALGKKIENSKFTTFQHKVLYEYFEMMNLCQEKLRKELELDFDNEIIVEGKFKFILLRYHINGDCHAEGFNTICEVYSHIEQEYFDLKIKAEKEDYFWEYVLLQDGEIIDDKVNNSKEYSVNICKYNPLTYANLIKYHDNLVRVKEKGYKEGYEEGLKEAKEYNNKLYLK</sequence>
<dbReference type="AlphaFoldDB" id="A0A7X2MVP1"/>
<reference evidence="1 2" key="1">
    <citation type="submission" date="2019-08" db="EMBL/GenBank/DDBJ databases">
        <title>In-depth cultivation of the pig gut microbiome towards novel bacterial diversity and tailored functional studies.</title>
        <authorList>
            <person name="Wylensek D."/>
            <person name="Hitch T.C.A."/>
            <person name="Clavel T."/>
        </authorList>
    </citation>
    <scope>NUCLEOTIDE SEQUENCE [LARGE SCALE GENOMIC DNA]</scope>
    <source>
        <strain evidence="1 2">WCA-383-APC-5B</strain>
    </source>
</reference>
<protein>
    <submittedName>
        <fullName evidence="1">Uncharacterized protein</fullName>
    </submittedName>
</protein>
<name>A0A7X2MVP1_9CLOT</name>
<dbReference type="EMBL" id="VULX01000001">
    <property type="protein sequence ID" value="MSR89904.1"/>
    <property type="molecule type" value="Genomic_DNA"/>
</dbReference>
<dbReference type="RefSeq" id="WP_154529789.1">
    <property type="nucleotide sequence ID" value="NZ_VULX01000001.1"/>
</dbReference>
<organism evidence="1 2">
    <name type="scientific">Inconstantimicrobium porci</name>
    <dbReference type="NCBI Taxonomy" id="2652291"/>
    <lineage>
        <taxon>Bacteria</taxon>
        <taxon>Bacillati</taxon>
        <taxon>Bacillota</taxon>
        <taxon>Clostridia</taxon>
        <taxon>Eubacteriales</taxon>
        <taxon>Clostridiaceae</taxon>
        <taxon>Inconstantimicrobium</taxon>
    </lineage>
</organism>
<gene>
    <name evidence="1" type="ORF">FYJ33_00385</name>
</gene>
<dbReference type="Proteomes" id="UP000460287">
    <property type="component" value="Unassembled WGS sequence"/>
</dbReference>
<evidence type="ECO:0000313" key="1">
    <source>
        <dbReference type="EMBL" id="MSR89904.1"/>
    </source>
</evidence>
<proteinExistence type="predicted"/>
<comment type="caution">
    <text evidence="1">The sequence shown here is derived from an EMBL/GenBank/DDBJ whole genome shotgun (WGS) entry which is preliminary data.</text>
</comment>
<evidence type="ECO:0000313" key="2">
    <source>
        <dbReference type="Proteomes" id="UP000460287"/>
    </source>
</evidence>
<accession>A0A7X2MVP1</accession>
<keyword evidence="2" id="KW-1185">Reference proteome</keyword>